<dbReference type="AlphaFoldDB" id="A0A0H4VL34"/>
<gene>
    <name evidence="1" type="ORF">TH63_14190</name>
</gene>
<proteinExistence type="predicted"/>
<dbReference type="EMBL" id="CP010777">
    <property type="protein sequence ID" value="AKQ46515.1"/>
    <property type="molecule type" value="Genomic_DNA"/>
</dbReference>
<evidence type="ECO:0000313" key="2">
    <source>
        <dbReference type="Proteomes" id="UP000036458"/>
    </source>
</evidence>
<dbReference type="Proteomes" id="UP000036458">
    <property type="component" value="Chromosome"/>
</dbReference>
<evidence type="ECO:0000313" key="1">
    <source>
        <dbReference type="EMBL" id="AKQ46515.1"/>
    </source>
</evidence>
<protein>
    <submittedName>
        <fullName evidence="1">Uncharacterized protein</fullName>
    </submittedName>
</protein>
<organism evidence="1 2">
    <name type="scientific">Rufibacter radiotolerans</name>
    <dbReference type="NCBI Taxonomy" id="1379910"/>
    <lineage>
        <taxon>Bacteria</taxon>
        <taxon>Pseudomonadati</taxon>
        <taxon>Bacteroidota</taxon>
        <taxon>Cytophagia</taxon>
        <taxon>Cytophagales</taxon>
        <taxon>Hymenobacteraceae</taxon>
        <taxon>Rufibacter</taxon>
    </lineage>
</organism>
<keyword evidence="2" id="KW-1185">Reference proteome</keyword>
<dbReference type="KEGG" id="ruf:TH63_14190"/>
<dbReference type="STRING" id="1379910.TH63_14190"/>
<sequence length="61" mass="7305">MKRCKPGPTNSFRFHRLFKRYRESENDRQLQARLLKFVFYIQSSIQESFTPLTAHTLTRGA</sequence>
<accession>A0A0H4VL34</accession>
<name>A0A0H4VL34_9BACT</name>
<dbReference type="PATRIC" id="fig|1379910.4.peg.3089"/>
<reference evidence="1 2" key="1">
    <citation type="submission" date="2015-01" db="EMBL/GenBank/DDBJ databases">
        <title>Rufibacter sp./DG31D/ whole genome sequencing.</title>
        <authorList>
            <person name="Kim M.K."/>
            <person name="Srinivasan S."/>
            <person name="Lee J.-J."/>
        </authorList>
    </citation>
    <scope>NUCLEOTIDE SEQUENCE [LARGE SCALE GENOMIC DNA]</scope>
    <source>
        <strain evidence="1 2">DG31D</strain>
    </source>
</reference>